<sequence length="333" mass="37739">MVQDLHTYSVAAVDFLNRMVIARVRESASKAFSTSPKIRRFTPILLFVAALLYIFFGGCVFFFFENDRQHEAFRQWYRNSNNIKSHQAKLMSKRIFNDTQNLLIIIDKDQSERVEKILLNQLKSSYDGRMNIHPPNKTSWNFLNSINFAYSAVLSVGQGAKIPESVLGQLFLIPYLTIGIPLIFFTLGSIVHQFVLPFMNRSEFPFTRRFAALALAVSIYFVWAILVSFYLYFEVFDNYLTSLITALFTMTTVQVTHSSLTECHTFVLLLLTTISLSIALLIAFLTLACYGDYGIAVSQEIPEEVNGESTSANGQQRFTVVVDQAGDSKLASN</sequence>
<dbReference type="PANTHER" id="PTHR11003">
    <property type="entry name" value="POTASSIUM CHANNEL, SUBFAMILY K"/>
    <property type="match status" value="1"/>
</dbReference>
<dbReference type="GO" id="GO:0015271">
    <property type="term" value="F:outward rectifier potassium channel activity"/>
    <property type="evidence" value="ECO:0007669"/>
    <property type="project" value="TreeGrafter"/>
</dbReference>
<evidence type="ECO:0000256" key="2">
    <source>
        <dbReference type="ARBA" id="ARBA00022448"/>
    </source>
</evidence>
<dbReference type="GO" id="GO:0005886">
    <property type="term" value="C:plasma membrane"/>
    <property type="evidence" value="ECO:0007669"/>
    <property type="project" value="TreeGrafter"/>
</dbReference>
<keyword evidence="5" id="KW-0406">Ion transport</keyword>
<dbReference type="PANTHER" id="PTHR11003:SF147">
    <property type="entry name" value="POTASSIUM CHANNEL DOMAIN-CONTAINING PROTEIN"/>
    <property type="match status" value="1"/>
</dbReference>
<dbReference type="WBParaSite" id="MBELARI_LOCUS12501">
    <property type="protein sequence ID" value="MBELARI_LOCUS12501"/>
    <property type="gene ID" value="MBELARI_LOCUS12501"/>
</dbReference>
<evidence type="ECO:0000256" key="5">
    <source>
        <dbReference type="ARBA" id="ARBA00023065"/>
    </source>
</evidence>
<feature type="transmembrane region" description="Helical" evidence="8">
    <location>
        <begin position="267"/>
        <end position="288"/>
    </location>
</feature>
<dbReference type="InterPro" id="IPR003280">
    <property type="entry name" value="2pore_dom_K_chnl"/>
</dbReference>
<feature type="transmembrane region" description="Helical" evidence="8">
    <location>
        <begin position="172"/>
        <end position="198"/>
    </location>
</feature>
<keyword evidence="10" id="KW-1185">Reference proteome</keyword>
<keyword evidence="6 8" id="KW-0472">Membrane</keyword>
<dbReference type="SUPFAM" id="SSF81324">
    <property type="entry name" value="Voltage-gated potassium channels"/>
    <property type="match status" value="1"/>
</dbReference>
<accession>A0AAF3EET3</accession>
<keyword evidence="2" id="KW-0813">Transport</keyword>
<evidence type="ECO:0000256" key="7">
    <source>
        <dbReference type="ARBA" id="ARBA00023303"/>
    </source>
</evidence>
<dbReference type="AlphaFoldDB" id="A0AAF3EET3"/>
<dbReference type="Proteomes" id="UP000887575">
    <property type="component" value="Unassembled WGS sequence"/>
</dbReference>
<feature type="transmembrane region" description="Helical" evidence="8">
    <location>
        <begin position="210"/>
        <end position="233"/>
    </location>
</feature>
<proteinExistence type="predicted"/>
<name>A0AAF3EET3_9BILA</name>
<reference evidence="11" key="1">
    <citation type="submission" date="2024-02" db="UniProtKB">
        <authorList>
            <consortium name="WormBaseParasite"/>
        </authorList>
    </citation>
    <scope>IDENTIFICATION</scope>
</reference>
<evidence type="ECO:0000256" key="1">
    <source>
        <dbReference type="ARBA" id="ARBA00004141"/>
    </source>
</evidence>
<dbReference type="Pfam" id="PF07885">
    <property type="entry name" value="Ion_trans_2"/>
    <property type="match status" value="1"/>
</dbReference>
<feature type="transmembrane region" description="Helical" evidence="8">
    <location>
        <begin position="44"/>
        <end position="64"/>
    </location>
</feature>
<dbReference type="GO" id="GO:0030322">
    <property type="term" value="P:stabilization of membrane potential"/>
    <property type="evidence" value="ECO:0007669"/>
    <property type="project" value="TreeGrafter"/>
</dbReference>
<evidence type="ECO:0000259" key="9">
    <source>
        <dbReference type="Pfam" id="PF07885"/>
    </source>
</evidence>
<keyword evidence="3 8" id="KW-0812">Transmembrane</keyword>
<evidence type="ECO:0000256" key="4">
    <source>
        <dbReference type="ARBA" id="ARBA00022989"/>
    </source>
</evidence>
<evidence type="ECO:0000256" key="3">
    <source>
        <dbReference type="ARBA" id="ARBA00022692"/>
    </source>
</evidence>
<organism evidence="10 11">
    <name type="scientific">Mesorhabditis belari</name>
    <dbReference type="NCBI Taxonomy" id="2138241"/>
    <lineage>
        <taxon>Eukaryota</taxon>
        <taxon>Metazoa</taxon>
        <taxon>Ecdysozoa</taxon>
        <taxon>Nematoda</taxon>
        <taxon>Chromadorea</taxon>
        <taxon>Rhabditida</taxon>
        <taxon>Rhabditina</taxon>
        <taxon>Rhabditomorpha</taxon>
        <taxon>Rhabditoidea</taxon>
        <taxon>Rhabditidae</taxon>
        <taxon>Mesorhabditinae</taxon>
        <taxon>Mesorhabditis</taxon>
    </lineage>
</organism>
<evidence type="ECO:0000256" key="6">
    <source>
        <dbReference type="ARBA" id="ARBA00023136"/>
    </source>
</evidence>
<protein>
    <submittedName>
        <fullName evidence="11">Potassium channel domain-containing protein</fullName>
    </submittedName>
</protein>
<dbReference type="GO" id="GO:0022841">
    <property type="term" value="F:potassium ion leak channel activity"/>
    <property type="evidence" value="ECO:0007669"/>
    <property type="project" value="TreeGrafter"/>
</dbReference>
<keyword evidence="7" id="KW-0407">Ion channel</keyword>
<feature type="domain" description="Potassium channel" evidence="9">
    <location>
        <begin position="139"/>
        <end position="192"/>
    </location>
</feature>
<evidence type="ECO:0000313" key="11">
    <source>
        <dbReference type="WBParaSite" id="MBELARI_LOCUS12501"/>
    </source>
</evidence>
<feature type="transmembrane region" description="Helical" evidence="8">
    <location>
        <begin position="239"/>
        <end position="255"/>
    </location>
</feature>
<keyword evidence="4 8" id="KW-1133">Transmembrane helix</keyword>
<comment type="subcellular location">
    <subcellularLocation>
        <location evidence="1">Membrane</location>
        <topology evidence="1">Multi-pass membrane protein</topology>
    </subcellularLocation>
</comment>
<evidence type="ECO:0000313" key="10">
    <source>
        <dbReference type="Proteomes" id="UP000887575"/>
    </source>
</evidence>
<dbReference type="Gene3D" id="1.10.287.70">
    <property type="match status" value="1"/>
</dbReference>
<dbReference type="InterPro" id="IPR013099">
    <property type="entry name" value="K_chnl_dom"/>
</dbReference>
<evidence type="ECO:0000256" key="8">
    <source>
        <dbReference type="SAM" id="Phobius"/>
    </source>
</evidence>